<evidence type="ECO:0000313" key="1">
    <source>
        <dbReference type="EMBL" id="KAF2457143.1"/>
    </source>
</evidence>
<dbReference type="EMBL" id="MU001681">
    <property type="protein sequence ID" value="KAF2457143.1"/>
    <property type="molecule type" value="Genomic_DNA"/>
</dbReference>
<organism evidence="1 2">
    <name type="scientific">Lineolata rhizophorae</name>
    <dbReference type="NCBI Taxonomy" id="578093"/>
    <lineage>
        <taxon>Eukaryota</taxon>
        <taxon>Fungi</taxon>
        <taxon>Dikarya</taxon>
        <taxon>Ascomycota</taxon>
        <taxon>Pezizomycotina</taxon>
        <taxon>Dothideomycetes</taxon>
        <taxon>Dothideomycetes incertae sedis</taxon>
        <taxon>Lineolatales</taxon>
        <taxon>Lineolataceae</taxon>
        <taxon>Lineolata</taxon>
    </lineage>
</organism>
<sequence>MVGNLQRPSFLFSPSDSAGCSREAKLPGGPTYLKLGVRAFEISTEQPTGFGPPVGPSCPASRNPSAPFTTLKTYLLAGLAVQSAGQTIDMRGTKLPKSGHRLAGRSQSCGEAIEAYINSRMLVGQALLAEAEAAMASLPVWSEPAVVRGETDLRVMVQRLPLRLRLFHEGDDAGRRPEALVLAGRALPGSGGGGIGSHWRGCLAPAPEANSAPARASCKL</sequence>
<dbReference type="Proteomes" id="UP000799766">
    <property type="component" value="Unassembled WGS sequence"/>
</dbReference>
<accession>A0A6A6P0Z7</accession>
<reference evidence="1" key="1">
    <citation type="journal article" date="2020" name="Stud. Mycol.">
        <title>101 Dothideomycetes genomes: a test case for predicting lifestyles and emergence of pathogens.</title>
        <authorList>
            <person name="Haridas S."/>
            <person name="Albert R."/>
            <person name="Binder M."/>
            <person name="Bloem J."/>
            <person name="Labutti K."/>
            <person name="Salamov A."/>
            <person name="Andreopoulos B."/>
            <person name="Baker S."/>
            <person name="Barry K."/>
            <person name="Bills G."/>
            <person name="Bluhm B."/>
            <person name="Cannon C."/>
            <person name="Castanera R."/>
            <person name="Culley D."/>
            <person name="Daum C."/>
            <person name="Ezra D."/>
            <person name="Gonzalez J."/>
            <person name="Henrissat B."/>
            <person name="Kuo A."/>
            <person name="Liang C."/>
            <person name="Lipzen A."/>
            <person name="Lutzoni F."/>
            <person name="Magnuson J."/>
            <person name="Mondo S."/>
            <person name="Nolan M."/>
            <person name="Ohm R."/>
            <person name="Pangilinan J."/>
            <person name="Park H.-J."/>
            <person name="Ramirez L."/>
            <person name="Alfaro M."/>
            <person name="Sun H."/>
            <person name="Tritt A."/>
            <person name="Yoshinaga Y."/>
            <person name="Zwiers L.-H."/>
            <person name="Turgeon B."/>
            <person name="Goodwin S."/>
            <person name="Spatafora J."/>
            <person name="Crous P."/>
            <person name="Grigoriev I."/>
        </authorList>
    </citation>
    <scope>NUCLEOTIDE SEQUENCE</scope>
    <source>
        <strain evidence="1">ATCC 16933</strain>
    </source>
</reference>
<keyword evidence="2" id="KW-1185">Reference proteome</keyword>
<protein>
    <submittedName>
        <fullName evidence="1">Uncharacterized protein</fullName>
    </submittedName>
</protein>
<dbReference type="AlphaFoldDB" id="A0A6A6P0Z7"/>
<gene>
    <name evidence="1" type="ORF">BDY21DRAFT_364063</name>
</gene>
<evidence type="ECO:0000313" key="2">
    <source>
        <dbReference type="Proteomes" id="UP000799766"/>
    </source>
</evidence>
<proteinExistence type="predicted"/>
<name>A0A6A6P0Z7_9PEZI</name>